<dbReference type="PANTHER" id="PTHR31014">
    <property type="entry name" value="MITOCHONDRIAL TRANSLATION SYSTEM COMPONENT PET127-RELATED"/>
    <property type="match status" value="1"/>
</dbReference>
<sequence length="777" mass="87071">MRPSCRLSRRILRQPKDFTTHSILRRPLTSASGEHAAEPSETKPDFVQNLDSLLHSAEQITANSSTSAGLVPQHSGRDDPESPISLLEEELESPDEAKQATLNANPKSKKKKKEKKDNSKDKIIKKILPPVRMPKNKVILDELSEELPQKKTAKRKYKATEPFKYTYKVEGWLLQSQRHILKDLKPLSEQSPIPTLKNGLNRVLFNPGVHWMKDPRTSVYNFPKRMEKIPKVEDFAFDRVTGFIPSSQDNDLWALAKREKCKFTGSTSSLTGLLSQIYLSLSGEKLVNLGSLSRSFKHAPRGFTPGQRMPVSVMLKYRDGVYSTDSDSSYRGIHQEIILTWMCGQFVTRSQLDCVEHRLPGTGIFDLKTRAAVPIRYDVYNYANYTDYKIRHLTGEKESFEKEYYDLIRSAFLKYSFQVRIGNMDGVLVAYHNTAEIFGFQYIPLADMEARLYGSADAGDRVFEKCIGLLEIITKEVTECFPERTVRCTWETRKFGMMHVWVEPEEWPEDEEKPIVQLNVEFFNFTSGERISGHHIVRSVRYVIGRANLDYAEIRRRRQFAFNRQLMIARLPSGEVFNEISEHGEYIDTAVLEKLAVEPKKPFFPPATPPAGSQPSASYPDLNDAESAHEQATAIEAEATPEGTTLSQVEAETVEGKTTSETEATLAETALETSTDASDTVREDSSTETIIKTKIDEAAPEEATVVQVETVQEAASTNGSEAGQVHDVGTSASEPSTSGSAEAVAADKSHSSEKTDDSLSSNISPAEEDTSPRSKQG</sequence>
<accession>A0A1C7M2T4</accession>
<dbReference type="EMBL" id="LUGG01000011">
    <property type="protein sequence ID" value="OBZ71195.1"/>
    <property type="molecule type" value="Genomic_DNA"/>
</dbReference>
<organism evidence="2 3">
    <name type="scientific">Grifola frondosa</name>
    <name type="common">Maitake</name>
    <name type="synonym">Polyporus frondosus</name>
    <dbReference type="NCBI Taxonomy" id="5627"/>
    <lineage>
        <taxon>Eukaryota</taxon>
        <taxon>Fungi</taxon>
        <taxon>Dikarya</taxon>
        <taxon>Basidiomycota</taxon>
        <taxon>Agaricomycotina</taxon>
        <taxon>Agaricomycetes</taxon>
        <taxon>Polyporales</taxon>
        <taxon>Grifolaceae</taxon>
        <taxon>Grifola</taxon>
    </lineage>
</organism>
<feature type="compositionally biased region" description="Basic and acidic residues" evidence="1">
    <location>
        <begin position="679"/>
        <end position="689"/>
    </location>
</feature>
<evidence type="ECO:0008006" key="4">
    <source>
        <dbReference type="Google" id="ProtNLM"/>
    </source>
</evidence>
<evidence type="ECO:0000313" key="2">
    <source>
        <dbReference type="EMBL" id="OBZ71195.1"/>
    </source>
</evidence>
<feature type="region of interest" description="Disordered" evidence="1">
    <location>
        <begin position="711"/>
        <end position="777"/>
    </location>
</feature>
<feature type="compositionally biased region" description="Low complexity" evidence="1">
    <location>
        <begin position="661"/>
        <end position="675"/>
    </location>
</feature>
<dbReference type="InterPro" id="IPR013943">
    <property type="entry name" value="Pet127"/>
</dbReference>
<feature type="region of interest" description="Disordered" evidence="1">
    <location>
        <begin position="602"/>
        <end position="689"/>
    </location>
</feature>
<feature type="compositionally biased region" description="Basic and acidic residues" evidence="1">
    <location>
        <begin position="115"/>
        <end position="124"/>
    </location>
</feature>
<comment type="caution">
    <text evidence="2">The sequence shown here is derived from an EMBL/GenBank/DDBJ whole genome shotgun (WGS) entry which is preliminary data.</text>
</comment>
<reference evidence="2 3" key="1">
    <citation type="submission" date="2016-03" db="EMBL/GenBank/DDBJ databases">
        <title>Whole genome sequencing of Grifola frondosa 9006-11.</title>
        <authorList>
            <person name="Min B."/>
            <person name="Park H."/>
            <person name="Kim J.-G."/>
            <person name="Cho H."/>
            <person name="Oh Y.-L."/>
            <person name="Kong W.-S."/>
            <person name="Choi I.-G."/>
        </authorList>
    </citation>
    <scope>NUCLEOTIDE SEQUENCE [LARGE SCALE GENOMIC DNA]</scope>
    <source>
        <strain evidence="2 3">9006-11</strain>
    </source>
</reference>
<dbReference type="STRING" id="5627.A0A1C7M2T4"/>
<dbReference type="PANTHER" id="PTHR31014:SF0">
    <property type="entry name" value="MITOCHONDRIAL TRANSLATION SYSTEM COMPONENT PET127-RELATED"/>
    <property type="match status" value="1"/>
</dbReference>
<evidence type="ECO:0000313" key="3">
    <source>
        <dbReference type="Proteomes" id="UP000092993"/>
    </source>
</evidence>
<dbReference type="OrthoDB" id="10249045at2759"/>
<feature type="region of interest" description="Disordered" evidence="1">
    <location>
        <begin position="89"/>
        <end position="124"/>
    </location>
</feature>
<proteinExistence type="predicted"/>
<gene>
    <name evidence="2" type="ORF">A0H81_08417</name>
</gene>
<evidence type="ECO:0000256" key="1">
    <source>
        <dbReference type="SAM" id="MobiDB-lite"/>
    </source>
</evidence>
<feature type="compositionally biased region" description="Basic and acidic residues" evidence="1">
    <location>
        <begin position="745"/>
        <end position="757"/>
    </location>
</feature>
<feature type="region of interest" description="Disordered" evidence="1">
    <location>
        <begin position="25"/>
        <end position="45"/>
    </location>
</feature>
<dbReference type="GO" id="GO:0005740">
    <property type="term" value="C:mitochondrial envelope"/>
    <property type="evidence" value="ECO:0007669"/>
    <property type="project" value="TreeGrafter"/>
</dbReference>
<feature type="compositionally biased region" description="Polar residues" evidence="1">
    <location>
        <begin position="730"/>
        <end position="740"/>
    </location>
</feature>
<keyword evidence="3" id="KW-1185">Reference proteome</keyword>
<name>A0A1C7M2T4_GRIFR</name>
<feature type="compositionally biased region" description="Basic and acidic residues" evidence="1">
    <location>
        <begin position="35"/>
        <end position="44"/>
    </location>
</feature>
<dbReference type="Pfam" id="PF08634">
    <property type="entry name" value="Pet127"/>
    <property type="match status" value="2"/>
</dbReference>
<feature type="region of interest" description="Disordered" evidence="1">
    <location>
        <begin position="63"/>
        <end position="82"/>
    </location>
</feature>
<dbReference type="GO" id="GO:0000964">
    <property type="term" value="P:mitochondrial RNA 5'-end processing"/>
    <property type="evidence" value="ECO:0007669"/>
    <property type="project" value="TreeGrafter"/>
</dbReference>
<dbReference type="Proteomes" id="UP000092993">
    <property type="component" value="Unassembled WGS sequence"/>
</dbReference>
<dbReference type="AlphaFoldDB" id="A0A1C7M2T4"/>
<protein>
    <recommendedName>
        <fullName evidence="4">Pet127-domain-containing protein</fullName>
    </recommendedName>
</protein>